<dbReference type="PANTHER" id="PTHR40590:SF1">
    <property type="entry name" value="CYTOPLASMIC PROTEIN"/>
    <property type="match status" value="1"/>
</dbReference>
<keyword evidence="3" id="KW-0378">Hydrolase</keyword>
<protein>
    <submittedName>
        <fullName evidence="3">TraB/GumN family protein</fullName>
        <ecNumber evidence="3">3.4.-.-</ecNumber>
    </submittedName>
</protein>
<organism evidence="3 4">
    <name type="scientific">Oceanobacillus locisalsi</name>
    <dbReference type="NCBI Taxonomy" id="546107"/>
    <lineage>
        <taxon>Bacteria</taxon>
        <taxon>Bacillati</taxon>
        <taxon>Bacillota</taxon>
        <taxon>Bacilli</taxon>
        <taxon>Bacillales</taxon>
        <taxon>Bacillaceae</taxon>
        <taxon>Oceanobacillus</taxon>
    </lineage>
</organism>
<evidence type="ECO:0000256" key="2">
    <source>
        <dbReference type="SAM" id="SignalP"/>
    </source>
</evidence>
<dbReference type="InterPro" id="IPR002816">
    <property type="entry name" value="TraB/PrgY/GumN_fam"/>
</dbReference>
<keyword evidence="2" id="KW-0732">Signal</keyword>
<dbReference type="PROSITE" id="PS51257">
    <property type="entry name" value="PROKAR_LIPOPROTEIN"/>
    <property type="match status" value="1"/>
</dbReference>
<reference evidence="4" key="1">
    <citation type="journal article" date="2019" name="Int. J. Syst. Evol. Microbiol.">
        <title>The Global Catalogue of Microorganisms (GCM) 10K type strain sequencing project: providing services to taxonomists for standard genome sequencing and annotation.</title>
        <authorList>
            <consortium name="The Broad Institute Genomics Platform"/>
            <consortium name="The Broad Institute Genome Sequencing Center for Infectious Disease"/>
            <person name="Wu L."/>
            <person name="Ma J."/>
        </authorList>
    </citation>
    <scope>NUCLEOTIDE SEQUENCE [LARGE SCALE GENOMIC DNA]</scope>
    <source>
        <strain evidence="4">CCUG 56608</strain>
    </source>
</reference>
<gene>
    <name evidence="3" type="ORF">ACFQ19_10365</name>
</gene>
<dbReference type="RefSeq" id="WP_379592007.1">
    <property type="nucleotide sequence ID" value="NZ_JBHTKK010000011.1"/>
</dbReference>
<dbReference type="EC" id="3.4.-.-" evidence="3"/>
<name>A0ABW3NIL2_9BACI</name>
<feature type="chain" id="PRO_5046912034" evidence="2">
    <location>
        <begin position="22"/>
        <end position="331"/>
    </location>
</feature>
<comment type="caution">
    <text evidence="3">The sequence shown here is derived from an EMBL/GenBank/DDBJ whole genome shotgun (WGS) entry which is preliminary data.</text>
</comment>
<feature type="signal peptide" evidence="2">
    <location>
        <begin position="1"/>
        <end position="21"/>
    </location>
</feature>
<dbReference type="Pfam" id="PF01963">
    <property type="entry name" value="TraB_PrgY_gumN"/>
    <property type="match status" value="1"/>
</dbReference>
<sequence>MKKFLLALSIVLFLGVLSACSGDEDASETENEEEEPVTEEDQNSEEAVEEEEEEESGEGNGGFLWKVESESGDTEMYLQGTIHLGNDDFYPLDPAIEDAYDRADVVMPEVNLLEEMPSQEEMMAYATYKDDTTLEEELPEDTYADLASILEENGLELETMNEFQPWFVEMMLLEFVTMESEVDSQSAVDLYFLEKATEDEKEIVSLESAEEQFEVLSGYSMETQIQTLEAAIDGYEDAPEEMEALAEAWLEGDMEAMEDLSNEDAETEINAEYMEELNDNRNIDMANSLDDILQEDSGEAYFVFVGTAHFTVEPSIVTELEDKGYEVEHVY</sequence>
<dbReference type="GO" id="GO:0016787">
    <property type="term" value="F:hydrolase activity"/>
    <property type="evidence" value="ECO:0007669"/>
    <property type="project" value="UniProtKB-KW"/>
</dbReference>
<dbReference type="EMBL" id="JBHTKK010000011">
    <property type="protein sequence ID" value="MFD1066425.1"/>
    <property type="molecule type" value="Genomic_DNA"/>
</dbReference>
<feature type="compositionally biased region" description="Acidic residues" evidence="1">
    <location>
        <begin position="22"/>
        <end position="57"/>
    </location>
</feature>
<evidence type="ECO:0000313" key="3">
    <source>
        <dbReference type="EMBL" id="MFD1066425.1"/>
    </source>
</evidence>
<evidence type="ECO:0000256" key="1">
    <source>
        <dbReference type="SAM" id="MobiDB-lite"/>
    </source>
</evidence>
<keyword evidence="4" id="KW-1185">Reference proteome</keyword>
<dbReference type="CDD" id="cd14789">
    <property type="entry name" value="Tiki"/>
    <property type="match status" value="1"/>
</dbReference>
<dbReference type="InterPro" id="IPR047111">
    <property type="entry name" value="YbaP-like"/>
</dbReference>
<accession>A0ABW3NIL2</accession>
<feature type="region of interest" description="Disordered" evidence="1">
    <location>
        <begin position="21"/>
        <end position="66"/>
    </location>
</feature>
<dbReference type="Proteomes" id="UP001597041">
    <property type="component" value="Unassembled WGS sequence"/>
</dbReference>
<evidence type="ECO:0000313" key="4">
    <source>
        <dbReference type="Proteomes" id="UP001597041"/>
    </source>
</evidence>
<dbReference type="PANTHER" id="PTHR40590">
    <property type="entry name" value="CYTOPLASMIC PROTEIN-RELATED"/>
    <property type="match status" value="1"/>
</dbReference>
<proteinExistence type="predicted"/>